<organism evidence="1 2">
    <name type="scientific">Desulfovibrio piger</name>
    <dbReference type="NCBI Taxonomy" id="901"/>
    <lineage>
        <taxon>Bacteria</taxon>
        <taxon>Pseudomonadati</taxon>
        <taxon>Thermodesulfobacteriota</taxon>
        <taxon>Desulfovibrionia</taxon>
        <taxon>Desulfovibrionales</taxon>
        <taxon>Desulfovibrionaceae</taxon>
        <taxon>Desulfovibrio</taxon>
    </lineage>
</organism>
<proteinExistence type="predicted"/>
<sequence>MLILVSGEGPTDIGKASGNYDLYAPGSWDPGPMAYFINSIIYNTLNFEPLDSMSMWFIPEVSLNSISRTLKPMALGQNKEFRKAARVLLASAVKLSQETNCEVLPILFRDADGSRSQRSLGRWKEKHDSIAFCMDRKQEVMHVCPMLPNPKSEVWLLCALKNNYQSCNQLEDISGNDNSPNSAKSILRECLGTEATQECLVELMKESVIRPEAINMPSFNAWKDDLSSMAMTNVKDRELPDQALRNLREIAASVRIGGM</sequence>
<gene>
    <name evidence="1" type="ORF">HF854_10675</name>
</gene>
<dbReference type="AlphaFoldDB" id="A0A848CHS0"/>
<evidence type="ECO:0000313" key="2">
    <source>
        <dbReference type="Proteomes" id="UP000522333"/>
    </source>
</evidence>
<evidence type="ECO:0000313" key="1">
    <source>
        <dbReference type="EMBL" id="NME52966.1"/>
    </source>
</evidence>
<dbReference type="EMBL" id="JABAFY010000053">
    <property type="protein sequence ID" value="NME52966.1"/>
    <property type="molecule type" value="Genomic_DNA"/>
</dbReference>
<accession>A0A848CHS0</accession>
<name>A0A848CHS0_9BACT</name>
<dbReference type="Proteomes" id="UP000522333">
    <property type="component" value="Unassembled WGS sequence"/>
</dbReference>
<reference evidence="1 2" key="1">
    <citation type="submission" date="2020-04" db="EMBL/GenBank/DDBJ databases">
        <authorList>
            <person name="Hitch T.C.A."/>
            <person name="Wylensek D."/>
            <person name="Clavel T."/>
        </authorList>
    </citation>
    <scope>NUCLEOTIDE SEQUENCE [LARGE SCALE GENOMIC DNA]</scope>
    <source>
        <strain evidence="1 2">PG-251-APC-1</strain>
    </source>
</reference>
<comment type="caution">
    <text evidence="1">The sequence shown here is derived from an EMBL/GenBank/DDBJ whole genome shotgun (WGS) entry which is preliminary data.</text>
</comment>
<dbReference type="RefSeq" id="WP_168936268.1">
    <property type="nucleotide sequence ID" value="NZ_JABAFY010000053.1"/>
</dbReference>
<protein>
    <submittedName>
        <fullName evidence="1">Uncharacterized protein</fullName>
    </submittedName>
</protein>